<dbReference type="Pfam" id="PF03441">
    <property type="entry name" value="FAD_binding_7"/>
    <property type="match status" value="1"/>
</dbReference>
<comment type="caution">
    <text evidence="8">The sequence shown here is derived from an EMBL/GenBank/DDBJ whole genome shotgun (WGS) entry which is preliminary data.</text>
</comment>
<evidence type="ECO:0000256" key="4">
    <source>
        <dbReference type="ARBA" id="ARBA00022827"/>
    </source>
</evidence>
<dbReference type="EMBL" id="JAHYXK010000009">
    <property type="protein sequence ID" value="MBW7467848.1"/>
    <property type="molecule type" value="Genomic_DNA"/>
</dbReference>
<dbReference type="InterPro" id="IPR018394">
    <property type="entry name" value="DNA_photolyase_1_CS_C"/>
</dbReference>
<dbReference type="InterPro" id="IPR036155">
    <property type="entry name" value="Crypto/Photolyase_N_sf"/>
</dbReference>
<evidence type="ECO:0000313" key="8">
    <source>
        <dbReference type="EMBL" id="MBW7467848.1"/>
    </source>
</evidence>
<evidence type="ECO:0000256" key="2">
    <source>
        <dbReference type="ARBA" id="ARBA00001974"/>
    </source>
</evidence>
<feature type="domain" description="Photolyase/cryptochrome alpha/beta" evidence="7">
    <location>
        <begin position="3"/>
        <end position="133"/>
    </location>
</feature>
<dbReference type="RefSeq" id="WP_219877721.1">
    <property type="nucleotide sequence ID" value="NZ_JAHYXK010000009.1"/>
</dbReference>
<keyword evidence="9" id="KW-1185">Reference proteome</keyword>
<dbReference type="Gene3D" id="1.10.579.10">
    <property type="entry name" value="DNA Cyclobutane Dipyrimidine Photolyase, subunit A, domain 3"/>
    <property type="match status" value="1"/>
</dbReference>
<comment type="similarity">
    <text evidence="6">Belongs to the DNA photolyase family.</text>
</comment>
<dbReference type="InterPro" id="IPR002081">
    <property type="entry name" value="Cryptochrome/DNA_photolyase_1"/>
</dbReference>
<evidence type="ECO:0000259" key="7">
    <source>
        <dbReference type="PROSITE" id="PS51645"/>
    </source>
</evidence>
<proteinExistence type="inferred from homology"/>
<dbReference type="InterPro" id="IPR014729">
    <property type="entry name" value="Rossmann-like_a/b/a_fold"/>
</dbReference>
<dbReference type="PROSITE" id="PS51645">
    <property type="entry name" value="PHR_CRY_ALPHA_BETA"/>
    <property type="match status" value="1"/>
</dbReference>
<dbReference type="SUPFAM" id="SSF48173">
    <property type="entry name" value="Cryptochrome/photolyase FAD-binding domain"/>
    <property type="match status" value="1"/>
</dbReference>
<evidence type="ECO:0000256" key="1">
    <source>
        <dbReference type="ARBA" id="ARBA00001932"/>
    </source>
</evidence>
<name>A0ABS7CVP6_9BACT</name>
<comment type="cofactor">
    <cofactor evidence="1">
        <name>(6R)-5,10-methylene-5,6,7,8-tetrahydrofolate</name>
        <dbReference type="ChEBI" id="CHEBI:15636"/>
    </cofactor>
</comment>
<dbReference type="PRINTS" id="PR00147">
    <property type="entry name" value="DNAPHOTLYASE"/>
</dbReference>
<dbReference type="PANTHER" id="PTHR11455">
    <property type="entry name" value="CRYPTOCHROME"/>
    <property type="match status" value="1"/>
</dbReference>
<sequence>MKSITIIWFRRDLRLHDNAGLYHALQQEHPVLPLFIFDADILDDLPDRDDARVSFIYKTVSKLQEDLQKLGSSLLVKYGRPIEIFKELLQEYQLQAVYTNRDYEPYARQRDKAIYELLQAQSIPYKSFKDQVIFERDEIMTKSGSPYKIYTPYKNTWKSAFEPEMVQPYPTQQHFGNLYRGTSDQIPSLQEMGFSPSAILTPDPKLASELLQQYADKRDTPALDATSRIGPHLRFGTLSVREAVALALTHSEVWLQELIWREFFMQLLYHFPETAEESFYPKFRAISWRNNEEEFTRWCEGKAGFPLVDAGMRELNATGFMHNRVRMVVASFLVKDLLIDWRWGELYFAQKLLDYEQASNIGNWQWAAGTGADAQPYFRVFNPDSQIKKFDKAYTYIKKWVPEYGTLAYPKPMVDHNFARNRAIATYKKAITETAGV</sequence>
<evidence type="ECO:0000256" key="3">
    <source>
        <dbReference type="ARBA" id="ARBA00022630"/>
    </source>
</evidence>
<accession>A0ABS7CVP6</accession>
<dbReference type="PANTHER" id="PTHR11455:SF9">
    <property type="entry name" value="CRYPTOCHROME CIRCADIAN CLOCK 5 ISOFORM X1"/>
    <property type="match status" value="1"/>
</dbReference>
<dbReference type="Gene3D" id="3.40.50.620">
    <property type="entry name" value="HUPs"/>
    <property type="match status" value="1"/>
</dbReference>
<dbReference type="InterPro" id="IPR005101">
    <property type="entry name" value="Cryptochr/Photolyase_FAD-bd"/>
</dbReference>
<comment type="cofactor">
    <cofactor evidence="2">
        <name>FAD</name>
        <dbReference type="ChEBI" id="CHEBI:57692"/>
    </cofactor>
</comment>
<dbReference type="Gene3D" id="1.25.40.80">
    <property type="match status" value="1"/>
</dbReference>
<evidence type="ECO:0000256" key="5">
    <source>
        <dbReference type="ARBA" id="ARBA00022991"/>
    </source>
</evidence>
<dbReference type="SUPFAM" id="SSF52425">
    <property type="entry name" value="Cryptochrome/photolyase, N-terminal domain"/>
    <property type="match status" value="1"/>
</dbReference>
<dbReference type="Pfam" id="PF00875">
    <property type="entry name" value="DNA_photolyase"/>
    <property type="match status" value="1"/>
</dbReference>
<dbReference type="Proteomes" id="UP000813018">
    <property type="component" value="Unassembled WGS sequence"/>
</dbReference>
<organism evidence="8 9">
    <name type="scientific">Pontibacter aydingkolensis</name>
    <dbReference type="NCBI Taxonomy" id="1911536"/>
    <lineage>
        <taxon>Bacteria</taxon>
        <taxon>Pseudomonadati</taxon>
        <taxon>Bacteroidota</taxon>
        <taxon>Cytophagia</taxon>
        <taxon>Cytophagales</taxon>
        <taxon>Hymenobacteraceae</taxon>
        <taxon>Pontibacter</taxon>
    </lineage>
</organism>
<reference evidence="8 9" key="1">
    <citation type="journal article" date="2016" name="Int. J. Syst. Evol. Microbiol.">
        <title>Pontibacter aydingkolensis sp. nov., isolated from soil of a salt lake.</title>
        <authorList>
            <person name="Osman G."/>
            <person name="Zhang T."/>
            <person name="Lou K."/>
            <person name="Gao Y."/>
            <person name="Chang W."/>
            <person name="Lin Q."/>
            <person name="Yang H.M."/>
            <person name="Huo X.D."/>
            <person name="Wang N."/>
        </authorList>
    </citation>
    <scope>NUCLEOTIDE SEQUENCE [LARGE SCALE GENOMIC DNA]</scope>
    <source>
        <strain evidence="8 9">KACC 19255</strain>
    </source>
</reference>
<keyword evidence="5 6" id="KW-0157">Chromophore</keyword>
<dbReference type="InterPro" id="IPR006050">
    <property type="entry name" value="DNA_photolyase_N"/>
</dbReference>
<dbReference type="InterPro" id="IPR036134">
    <property type="entry name" value="Crypto/Photolyase_FAD-like_sf"/>
</dbReference>
<gene>
    <name evidence="8" type="ORF">K0O23_12305</name>
</gene>
<evidence type="ECO:0000256" key="6">
    <source>
        <dbReference type="RuleBase" id="RU004182"/>
    </source>
</evidence>
<evidence type="ECO:0000313" key="9">
    <source>
        <dbReference type="Proteomes" id="UP000813018"/>
    </source>
</evidence>
<keyword evidence="4 6" id="KW-0274">FAD</keyword>
<protein>
    <submittedName>
        <fullName evidence="8">DNA photolyase family protein</fullName>
    </submittedName>
</protein>
<keyword evidence="3 6" id="KW-0285">Flavoprotein</keyword>
<dbReference type="PROSITE" id="PS00691">
    <property type="entry name" value="DNA_PHOTOLYASES_1_2"/>
    <property type="match status" value="1"/>
</dbReference>